<feature type="region of interest" description="Disordered" evidence="1">
    <location>
        <begin position="151"/>
        <end position="203"/>
    </location>
</feature>
<dbReference type="Proteomes" id="UP001597340">
    <property type="component" value="Unassembled WGS sequence"/>
</dbReference>
<accession>A0ABW4DIQ9</accession>
<dbReference type="RefSeq" id="WP_229525065.1">
    <property type="nucleotide sequence ID" value="NZ_JAFFQR010000084.1"/>
</dbReference>
<proteinExistence type="predicted"/>
<gene>
    <name evidence="3" type="ORF">ACFQ5D_20180</name>
</gene>
<reference evidence="4" key="1">
    <citation type="journal article" date="2019" name="Int. J. Syst. Evol. Microbiol.">
        <title>The Global Catalogue of Microorganisms (GCM) 10K type strain sequencing project: providing services to taxonomists for standard genome sequencing and annotation.</title>
        <authorList>
            <consortium name="The Broad Institute Genomics Platform"/>
            <consortium name="The Broad Institute Genome Sequencing Center for Infectious Disease"/>
            <person name="Wu L."/>
            <person name="Ma J."/>
        </authorList>
    </citation>
    <scope>NUCLEOTIDE SEQUENCE [LARGE SCALE GENOMIC DNA]</scope>
    <source>
        <strain evidence="4">CCM 9147</strain>
    </source>
</reference>
<evidence type="ECO:0000256" key="2">
    <source>
        <dbReference type="SAM" id="SignalP"/>
    </source>
</evidence>
<comment type="caution">
    <text evidence="3">The sequence shown here is derived from an EMBL/GenBank/DDBJ whole genome shotgun (WGS) entry which is preliminary data.</text>
</comment>
<protein>
    <submittedName>
        <fullName evidence="3">Uncharacterized protein</fullName>
    </submittedName>
</protein>
<feature type="compositionally biased region" description="Basic and acidic residues" evidence="1">
    <location>
        <begin position="157"/>
        <end position="203"/>
    </location>
</feature>
<organism evidence="3 4">
    <name type="scientific">Paenibacillus farraposensis</name>
    <dbReference type="NCBI Taxonomy" id="2807095"/>
    <lineage>
        <taxon>Bacteria</taxon>
        <taxon>Bacillati</taxon>
        <taxon>Bacillota</taxon>
        <taxon>Bacilli</taxon>
        <taxon>Bacillales</taxon>
        <taxon>Paenibacillaceae</taxon>
        <taxon>Paenibacillus</taxon>
    </lineage>
</organism>
<feature type="chain" id="PRO_5046675958" evidence="2">
    <location>
        <begin position="32"/>
        <end position="203"/>
    </location>
</feature>
<evidence type="ECO:0000313" key="4">
    <source>
        <dbReference type="Proteomes" id="UP001597340"/>
    </source>
</evidence>
<evidence type="ECO:0000313" key="3">
    <source>
        <dbReference type="EMBL" id="MFD1463623.1"/>
    </source>
</evidence>
<name>A0ABW4DIQ9_9BACL</name>
<keyword evidence="2" id="KW-0732">Signal</keyword>
<evidence type="ECO:0000256" key="1">
    <source>
        <dbReference type="SAM" id="MobiDB-lite"/>
    </source>
</evidence>
<keyword evidence="4" id="KW-1185">Reference proteome</keyword>
<feature type="signal peptide" evidence="2">
    <location>
        <begin position="1"/>
        <end position="31"/>
    </location>
</feature>
<dbReference type="EMBL" id="JBHTNZ010000038">
    <property type="protein sequence ID" value="MFD1463623.1"/>
    <property type="molecule type" value="Genomic_DNA"/>
</dbReference>
<sequence>MKNTKKAILAGTMALAFLGGGALYSTGAAHAASFTPEKAPIVDKIQAHKGNHGDANWHVIRGGNFAEHKALLEVLKLSSSELKAQLKSGKTLAAIAEAQGVSVNSVIDVMVSDIKAKLSEEKQNGKITDAKYNHRVSNLEQRVTDIVNGVKPSKSPVEWDKADEFKDHAKADAAKHHAKEDAFKDHAKEDAAKDHAKEVAFQR</sequence>